<evidence type="ECO:0000313" key="2">
    <source>
        <dbReference type="Proteomes" id="UP000177369"/>
    </source>
</evidence>
<dbReference type="Proteomes" id="UP000177369">
    <property type="component" value="Unassembled WGS sequence"/>
</dbReference>
<name>A0A1F5GCD9_9BACT</name>
<protein>
    <submittedName>
        <fullName evidence="1">Uncharacterized protein</fullName>
    </submittedName>
</protein>
<reference evidence="1 2" key="1">
    <citation type="journal article" date="2016" name="Nat. Commun.">
        <title>Thousands of microbial genomes shed light on interconnected biogeochemical processes in an aquifer system.</title>
        <authorList>
            <person name="Anantharaman K."/>
            <person name="Brown C.T."/>
            <person name="Hug L.A."/>
            <person name="Sharon I."/>
            <person name="Castelle C.J."/>
            <person name="Probst A.J."/>
            <person name="Thomas B.C."/>
            <person name="Singh A."/>
            <person name="Wilkins M.J."/>
            <person name="Karaoz U."/>
            <person name="Brodie E.L."/>
            <person name="Williams K.H."/>
            <person name="Hubbard S.S."/>
            <person name="Banfield J.F."/>
        </authorList>
    </citation>
    <scope>NUCLEOTIDE SEQUENCE [LARGE SCALE GENOMIC DNA]</scope>
</reference>
<dbReference type="EMBL" id="MFBD01000001">
    <property type="protein sequence ID" value="OGD89515.1"/>
    <property type="molecule type" value="Genomic_DNA"/>
</dbReference>
<accession>A0A1F5GCD9</accession>
<sequence length="204" mass="22858">MNQTVESRPLHTENLWTNTPKEDGSHPIIILAQVLTERGLGVHIYETALDHQGIIVPDDVAVKATPDGQEALRKVSDTPEYQALFRSKSFTQGEPDVDSCQWDNPTKKLVLAIYWITQSKGFVRISNSIDVSKNQARAVTRIDELNKETEKSTNKTKKLIRQAVEELGGFPEGFFPLEPEDSNEEGFIRSLVVEIVNRELGPSS</sequence>
<dbReference type="AlphaFoldDB" id="A0A1F5GCD9"/>
<gene>
    <name evidence="1" type="ORF">A3D04_00375</name>
</gene>
<proteinExistence type="predicted"/>
<comment type="caution">
    <text evidence="1">The sequence shown here is derived from an EMBL/GenBank/DDBJ whole genome shotgun (WGS) entry which is preliminary data.</text>
</comment>
<organism evidence="1 2">
    <name type="scientific">Candidatus Curtissbacteria bacterium RIFCSPHIGHO2_02_FULL_40_16b</name>
    <dbReference type="NCBI Taxonomy" id="1797714"/>
    <lineage>
        <taxon>Bacteria</taxon>
        <taxon>Candidatus Curtissiibacteriota</taxon>
    </lineage>
</organism>
<evidence type="ECO:0000313" key="1">
    <source>
        <dbReference type="EMBL" id="OGD89515.1"/>
    </source>
</evidence>